<gene>
    <name evidence="2" type="ORF">Celaphus_00012445</name>
</gene>
<dbReference type="OrthoDB" id="9448128at2759"/>
<feature type="region of interest" description="Disordered" evidence="1">
    <location>
        <begin position="1"/>
        <end position="52"/>
    </location>
</feature>
<keyword evidence="3" id="KW-1185">Reference proteome</keyword>
<protein>
    <submittedName>
        <fullName evidence="2">Uncharacterized protein</fullName>
    </submittedName>
</protein>
<name>A0A212CJY8_CEREH</name>
<feature type="compositionally biased region" description="Polar residues" evidence="1">
    <location>
        <begin position="23"/>
        <end position="45"/>
    </location>
</feature>
<evidence type="ECO:0000313" key="3">
    <source>
        <dbReference type="Proteomes" id="UP000242450"/>
    </source>
</evidence>
<dbReference type="AlphaFoldDB" id="A0A212CJY8"/>
<reference evidence="2 3" key="1">
    <citation type="journal article" date="2018" name="Mol. Genet. Genomics">
        <title>The red deer Cervus elaphus genome CerEla1.0: sequencing, annotating, genes, and chromosomes.</title>
        <authorList>
            <person name="Bana N.A."/>
            <person name="Nyiri A."/>
            <person name="Nagy J."/>
            <person name="Frank K."/>
            <person name="Nagy T."/>
            <person name="Steger V."/>
            <person name="Schiller M."/>
            <person name="Lakatos P."/>
            <person name="Sugar L."/>
            <person name="Horn P."/>
            <person name="Barta E."/>
            <person name="Orosz L."/>
        </authorList>
    </citation>
    <scope>NUCLEOTIDE SEQUENCE [LARGE SCALE GENOMIC DNA]</scope>
    <source>
        <strain evidence="2">Hungarian</strain>
    </source>
</reference>
<sequence>MCSVAGQAGVKHLPSEQGGPSGKGTSDSAMSIPSATSGRESTGQMPESPPEYPDYDSVMVLYNTCYSMLMAALSGRAPNEAPEADQSSHESHTALLAPLTYGEPTTGDPCDSSSDLIIDSGEAEKPLLLQNISKRKKRVVATRHSPRLHHNQCTQKAGKKVQKGTPPARRTLSRRSFMLSRLWSMGSVAGRAGVKHLLSEQGGPSGKGTSNSAMSVPPATSGRESTGQMPESPPEYPDYDSVMALYNTCYSILTAALSSTAPNEAPGSEEEQGEYMCVLCEQVKDKPNP</sequence>
<organism evidence="2 3">
    <name type="scientific">Cervus elaphus hippelaphus</name>
    <name type="common">European red deer</name>
    <dbReference type="NCBI Taxonomy" id="46360"/>
    <lineage>
        <taxon>Eukaryota</taxon>
        <taxon>Metazoa</taxon>
        <taxon>Chordata</taxon>
        <taxon>Craniata</taxon>
        <taxon>Vertebrata</taxon>
        <taxon>Euteleostomi</taxon>
        <taxon>Mammalia</taxon>
        <taxon>Eutheria</taxon>
        <taxon>Laurasiatheria</taxon>
        <taxon>Artiodactyla</taxon>
        <taxon>Ruminantia</taxon>
        <taxon>Pecora</taxon>
        <taxon>Cervidae</taxon>
        <taxon>Cervinae</taxon>
        <taxon>Cervus</taxon>
    </lineage>
</organism>
<feature type="region of interest" description="Disordered" evidence="1">
    <location>
        <begin position="198"/>
        <end position="238"/>
    </location>
</feature>
<proteinExistence type="predicted"/>
<evidence type="ECO:0000256" key="1">
    <source>
        <dbReference type="SAM" id="MobiDB-lite"/>
    </source>
</evidence>
<dbReference type="Proteomes" id="UP000242450">
    <property type="component" value="Chromosome 18"/>
</dbReference>
<feature type="region of interest" description="Disordered" evidence="1">
    <location>
        <begin position="150"/>
        <end position="171"/>
    </location>
</feature>
<dbReference type="EMBL" id="MKHE01000018">
    <property type="protein sequence ID" value="OWK06230.1"/>
    <property type="molecule type" value="Genomic_DNA"/>
</dbReference>
<comment type="caution">
    <text evidence="2">The sequence shown here is derived from an EMBL/GenBank/DDBJ whole genome shotgun (WGS) entry which is preliminary data.</text>
</comment>
<evidence type="ECO:0000313" key="2">
    <source>
        <dbReference type="EMBL" id="OWK06230.1"/>
    </source>
</evidence>
<accession>A0A212CJY8</accession>